<name>A0A4S2KTP7_9HYME</name>
<evidence type="ECO:0000256" key="1">
    <source>
        <dbReference type="SAM" id="MobiDB-lite"/>
    </source>
</evidence>
<dbReference type="AlphaFoldDB" id="A0A4S2KTP7"/>
<feature type="region of interest" description="Disordered" evidence="1">
    <location>
        <begin position="179"/>
        <end position="203"/>
    </location>
</feature>
<protein>
    <submittedName>
        <fullName evidence="2">Uncharacterized protein</fullName>
    </submittedName>
</protein>
<gene>
    <name evidence="2" type="ORF">DBV15_01614</name>
</gene>
<evidence type="ECO:0000313" key="3">
    <source>
        <dbReference type="Proteomes" id="UP000310200"/>
    </source>
</evidence>
<organism evidence="2 3">
    <name type="scientific">Temnothorax longispinosus</name>
    <dbReference type="NCBI Taxonomy" id="300112"/>
    <lineage>
        <taxon>Eukaryota</taxon>
        <taxon>Metazoa</taxon>
        <taxon>Ecdysozoa</taxon>
        <taxon>Arthropoda</taxon>
        <taxon>Hexapoda</taxon>
        <taxon>Insecta</taxon>
        <taxon>Pterygota</taxon>
        <taxon>Neoptera</taxon>
        <taxon>Endopterygota</taxon>
        <taxon>Hymenoptera</taxon>
        <taxon>Apocrita</taxon>
        <taxon>Aculeata</taxon>
        <taxon>Formicoidea</taxon>
        <taxon>Formicidae</taxon>
        <taxon>Myrmicinae</taxon>
        <taxon>Temnothorax</taxon>
    </lineage>
</organism>
<comment type="caution">
    <text evidence="2">The sequence shown here is derived from an EMBL/GenBank/DDBJ whole genome shotgun (WGS) entry which is preliminary data.</text>
</comment>
<accession>A0A4S2KTP7</accession>
<dbReference type="EMBL" id="QBLH01001083">
    <property type="protein sequence ID" value="TGZ53241.1"/>
    <property type="molecule type" value="Genomic_DNA"/>
</dbReference>
<keyword evidence="3" id="KW-1185">Reference proteome</keyword>
<sequence length="269" mass="30309">MNHEKGRQPHGSLCRSRRIKKLHLLPPPTFSNAISCSWRFVIYARRTIEGKAMKMKAMYTECKVPTGSQFVKLSCCSVTFAEETRPDAQRGFLCSPNSPRLDITPRDRRLFETSLRPSLDSLVGFIVIELEYESVDGGRYKRAVQCYNVTKQCRRWPGISTSRYSDAEISALKEHLHLGENRVGGPGPHPRPVKSPNHSRSRSSLNELLAANAVAERSKLSRPTSEEVHRHASHEIVVLSRDLAATNEGVHGSHLPSSLPLYKLHDDLY</sequence>
<proteinExistence type="predicted"/>
<reference evidence="2 3" key="1">
    <citation type="journal article" date="2019" name="Philos. Trans. R. Soc. Lond., B, Biol. Sci.">
        <title>Ant behaviour and brain gene expression of defending hosts depend on the ecological success of the intruding social parasite.</title>
        <authorList>
            <person name="Kaur R."/>
            <person name="Stoldt M."/>
            <person name="Jongepier E."/>
            <person name="Feldmeyer B."/>
            <person name="Menzel F."/>
            <person name="Bornberg-Bauer E."/>
            <person name="Foitzik S."/>
        </authorList>
    </citation>
    <scope>NUCLEOTIDE SEQUENCE [LARGE SCALE GENOMIC DNA]</scope>
    <source>
        <tissue evidence="2">Whole body</tissue>
    </source>
</reference>
<dbReference type="Proteomes" id="UP000310200">
    <property type="component" value="Unassembled WGS sequence"/>
</dbReference>
<evidence type="ECO:0000313" key="2">
    <source>
        <dbReference type="EMBL" id="TGZ53241.1"/>
    </source>
</evidence>